<sequence length="95" mass="10284">MTRIARTARRRVGQVSSTIANASRHFVPQKLSAWKLALYVIVFLLPGRSFVVLAMSWSENRHRRRASDVAKSAQPSSHPLLPTPCSCPGGGASGA</sequence>
<evidence type="ECO:0000256" key="2">
    <source>
        <dbReference type="SAM" id="Phobius"/>
    </source>
</evidence>
<name>A0A0L0MHM0_9BURK</name>
<feature type="region of interest" description="Disordered" evidence="1">
    <location>
        <begin position="64"/>
        <end position="95"/>
    </location>
</feature>
<keyword evidence="2" id="KW-1133">Transmembrane helix</keyword>
<dbReference type="Proteomes" id="UP000036959">
    <property type="component" value="Unassembled WGS sequence"/>
</dbReference>
<keyword evidence="2" id="KW-0472">Membrane</keyword>
<feature type="transmembrane region" description="Helical" evidence="2">
    <location>
        <begin position="36"/>
        <end position="57"/>
    </location>
</feature>
<dbReference type="AlphaFoldDB" id="A0A0L0MHM0"/>
<accession>A0A0L0MHM0</accession>
<reference evidence="4" key="1">
    <citation type="submission" date="2015-06" db="EMBL/GenBank/DDBJ databases">
        <title>Comparative genomics of Burkholderia leaf nodule symbionts.</title>
        <authorList>
            <person name="Carlier A."/>
            <person name="Eberl L."/>
            <person name="Pinto-Carbo M."/>
        </authorList>
    </citation>
    <scope>NUCLEOTIDE SEQUENCE [LARGE SCALE GENOMIC DNA]</scope>
    <source>
        <strain evidence="4">UZHbot4</strain>
    </source>
</reference>
<dbReference type="RefSeq" id="WP_050452588.1">
    <property type="nucleotide sequence ID" value="NZ_LFJJ01000020.1"/>
</dbReference>
<evidence type="ECO:0000256" key="1">
    <source>
        <dbReference type="SAM" id="MobiDB-lite"/>
    </source>
</evidence>
<comment type="caution">
    <text evidence="3">The sequence shown here is derived from an EMBL/GenBank/DDBJ whole genome shotgun (WGS) entry which is preliminary data.</text>
</comment>
<keyword evidence="2" id="KW-0812">Transmembrane</keyword>
<dbReference type="EMBL" id="LFJJ01000020">
    <property type="protein sequence ID" value="KND61464.1"/>
    <property type="molecule type" value="Genomic_DNA"/>
</dbReference>
<organism evidence="3 4">
    <name type="scientific">Candidatus Burkholderia verschuerenii</name>
    <dbReference type="NCBI Taxonomy" id="242163"/>
    <lineage>
        <taxon>Bacteria</taxon>
        <taxon>Pseudomonadati</taxon>
        <taxon>Pseudomonadota</taxon>
        <taxon>Betaproteobacteria</taxon>
        <taxon>Burkholderiales</taxon>
        <taxon>Burkholderiaceae</taxon>
        <taxon>Burkholderia</taxon>
    </lineage>
</organism>
<proteinExistence type="predicted"/>
<gene>
    <name evidence="3" type="ORF">BVER_04391</name>
</gene>
<protein>
    <submittedName>
        <fullName evidence="3">Uncharacterized protein</fullName>
    </submittedName>
</protein>
<evidence type="ECO:0000313" key="3">
    <source>
        <dbReference type="EMBL" id="KND61464.1"/>
    </source>
</evidence>
<keyword evidence="4" id="KW-1185">Reference proteome</keyword>
<evidence type="ECO:0000313" key="4">
    <source>
        <dbReference type="Proteomes" id="UP000036959"/>
    </source>
</evidence>
<dbReference type="PATRIC" id="fig|242163.4.peg.2844"/>
<dbReference type="OrthoDB" id="9026404at2"/>